<gene>
    <name evidence="2" type="ORF">HDU87_006204</name>
</gene>
<feature type="region of interest" description="Disordered" evidence="1">
    <location>
        <begin position="318"/>
        <end position="386"/>
    </location>
</feature>
<dbReference type="AlphaFoldDB" id="A0AAD5XP56"/>
<organism evidence="2 3">
    <name type="scientific">Geranomyces variabilis</name>
    <dbReference type="NCBI Taxonomy" id="109894"/>
    <lineage>
        <taxon>Eukaryota</taxon>
        <taxon>Fungi</taxon>
        <taxon>Fungi incertae sedis</taxon>
        <taxon>Chytridiomycota</taxon>
        <taxon>Chytridiomycota incertae sedis</taxon>
        <taxon>Chytridiomycetes</taxon>
        <taxon>Spizellomycetales</taxon>
        <taxon>Powellomycetaceae</taxon>
        <taxon>Geranomyces</taxon>
    </lineage>
</organism>
<comment type="caution">
    <text evidence="2">The sequence shown here is derived from an EMBL/GenBank/DDBJ whole genome shotgun (WGS) entry which is preliminary data.</text>
</comment>
<evidence type="ECO:0000313" key="2">
    <source>
        <dbReference type="EMBL" id="KAJ3175384.1"/>
    </source>
</evidence>
<sequence length="386" mass="42972">MTTFNFQFGARSSSLFLTTFDASIPTPVLTTNSRNSDVPRNFPFSASCRSKKAYSKKAGTRSRLFQDRSESFNLEFKPISLPAELVYKPVLPAPRPKSESSILEFKPISLPVELVSKPVPPAPRPKPAPPVKLTFGTLPVELVDRIYSYFPLTEQFRIAVTLRDLPRRDKLVSDVCPLQYPMDSASKEGNTDQLDAWLARYLKSVAIAQERFPCMWYTSAAISLAMKSSNRQAVLRWWARSTLPLDECIAAVLDAKPSVWQRELIDICLLAPSSRKLPRRPLAFVLSDRNEYGHVRSRPVRRFKAIALGPGATTSITTPALHHCLGDDSRADKNENEPNQVQVQSSTSASPLVKSNVLARVPTQANGEYQSPSASSMSTGPKRRHN</sequence>
<feature type="compositionally biased region" description="Polar residues" evidence="1">
    <location>
        <begin position="337"/>
        <end position="350"/>
    </location>
</feature>
<accession>A0AAD5XP56</accession>
<evidence type="ECO:0008006" key="4">
    <source>
        <dbReference type="Google" id="ProtNLM"/>
    </source>
</evidence>
<reference evidence="2" key="1">
    <citation type="submission" date="2020-05" db="EMBL/GenBank/DDBJ databases">
        <title>Phylogenomic resolution of chytrid fungi.</title>
        <authorList>
            <person name="Stajich J.E."/>
            <person name="Amses K."/>
            <person name="Simmons R."/>
            <person name="Seto K."/>
            <person name="Myers J."/>
            <person name="Bonds A."/>
            <person name="Quandt C.A."/>
            <person name="Barry K."/>
            <person name="Liu P."/>
            <person name="Grigoriev I."/>
            <person name="Longcore J.E."/>
            <person name="James T.Y."/>
        </authorList>
    </citation>
    <scope>NUCLEOTIDE SEQUENCE</scope>
    <source>
        <strain evidence="2">JEL0379</strain>
    </source>
</reference>
<feature type="compositionally biased region" description="Basic and acidic residues" evidence="1">
    <location>
        <begin position="324"/>
        <end position="336"/>
    </location>
</feature>
<name>A0AAD5XP56_9FUNG</name>
<dbReference type="EMBL" id="JADGJQ010000052">
    <property type="protein sequence ID" value="KAJ3175384.1"/>
    <property type="molecule type" value="Genomic_DNA"/>
</dbReference>
<evidence type="ECO:0000313" key="3">
    <source>
        <dbReference type="Proteomes" id="UP001212152"/>
    </source>
</evidence>
<keyword evidence="3" id="KW-1185">Reference proteome</keyword>
<protein>
    <recommendedName>
        <fullName evidence="4">F-box domain-containing protein</fullName>
    </recommendedName>
</protein>
<evidence type="ECO:0000256" key="1">
    <source>
        <dbReference type="SAM" id="MobiDB-lite"/>
    </source>
</evidence>
<proteinExistence type="predicted"/>
<feature type="compositionally biased region" description="Polar residues" evidence="1">
    <location>
        <begin position="363"/>
        <end position="379"/>
    </location>
</feature>
<dbReference type="Proteomes" id="UP001212152">
    <property type="component" value="Unassembled WGS sequence"/>
</dbReference>